<feature type="transmembrane region" description="Helical" evidence="6">
    <location>
        <begin position="92"/>
        <end position="112"/>
    </location>
</feature>
<dbReference type="Pfam" id="PF06146">
    <property type="entry name" value="PsiE"/>
    <property type="match status" value="1"/>
</dbReference>
<protein>
    <submittedName>
        <fullName evidence="7">Membrane protein</fullName>
    </submittedName>
</protein>
<evidence type="ECO:0000313" key="10">
    <source>
        <dbReference type="Proteomes" id="UP000289132"/>
    </source>
</evidence>
<keyword evidence="5 6" id="KW-0472">Membrane</keyword>
<evidence type="ECO:0000256" key="3">
    <source>
        <dbReference type="ARBA" id="ARBA00022692"/>
    </source>
</evidence>
<comment type="subcellular location">
    <subcellularLocation>
        <location evidence="1">Cell membrane</location>
        <topology evidence="1">Multi-pass membrane protein</topology>
    </subcellularLocation>
</comment>
<gene>
    <name evidence="7" type="ORF">ATR_0152</name>
    <name evidence="8" type="ORF">CRU87_01945</name>
</gene>
<evidence type="ECO:0000256" key="6">
    <source>
        <dbReference type="SAM" id="Phobius"/>
    </source>
</evidence>
<proteinExistence type="predicted"/>
<evidence type="ECO:0000313" key="8">
    <source>
        <dbReference type="EMBL" id="RXJ93272.1"/>
    </source>
</evidence>
<evidence type="ECO:0000313" key="9">
    <source>
        <dbReference type="Proteomes" id="UP000254504"/>
    </source>
</evidence>
<reference evidence="8 10" key="1">
    <citation type="submission" date="2017-10" db="EMBL/GenBank/DDBJ databases">
        <title>Genomics of the genus Arcobacter.</title>
        <authorList>
            <person name="Perez-Cataluna A."/>
            <person name="Figueras M.J."/>
        </authorList>
    </citation>
    <scope>NUCLEOTIDE SEQUENCE [LARGE SCALE GENOMIC DNA]</scope>
    <source>
        <strain evidence="8 10">LMG 25534</strain>
    </source>
</reference>
<accession>A0AAD0VLM4</accession>
<dbReference type="GO" id="GO:0005886">
    <property type="term" value="C:plasma membrane"/>
    <property type="evidence" value="ECO:0007669"/>
    <property type="project" value="UniProtKB-SubCell"/>
</dbReference>
<sequence>MKKAINKISNYFSSNFEVLVATVIFLTVVIAGNDFYRAIILMLEFVVIMEVVKMISDFIRKETLRLRYVLDIFIIFLIREVIILSANKNKDYFDIVFLLFVIFIFFIFRILAIKFSPSSNDVNKKSEEIKYDETK</sequence>
<keyword evidence="3 6" id="KW-0812">Transmembrane</keyword>
<feature type="transmembrane region" description="Helical" evidence="6">
    <location>
        <begin position="12"/>
        <end position="32"/>
    </location>
</feature>
<evidence type="ECO:0000256" key="4">
    <source>
        <dbReference type="ARBA" id="ARBA00022989"/>
    </source>
</evidence>
<dbReference type="EMBL" id="CP031367">
    <property type="protein sequence ID" value="AXK48045.1"/>
    <property type="molecule type" value="Genomic_DNA"/>
</dbReference>
<keyword evidence="2" id="KW-1003">Cell membrane</keyword>
<dbReference type="AlphaFoldDB" id="A0AAD0VLM4"/>
<name>A0AAD0VLM4_9BACT</name>
<feature type="transmembrane region" description="Helical" evidence="6">
    <location>
        <begin position="38"/>
        <end position="56"/>
    </location>
</feature>
<dbReference type="EMBL" id="PDKD01000001">
    <property type="protein sequence ID" value="RXJ93272.1"/>
    <property type="molecule type" value="Genomic_DNA"/>
</dbReference>
<evidence type="ECO:0000313" key="7">
    <source>
        <dbReference type="EMBL" id="AXK48045.1"/>
    </source>
</evidence>
<dbReference type="Proteomes" id="UP000254504">
    <property type="component" value="Chromosome"/>
</dbReference>
<feature type="transmembrane region" description="Helical" evidence="6">
    <location>
        <begin position="68"/>
        <end position="86"/>
    </location>
</feature>
<keyword evidence="4 6" id="KW-1133">Transmembrane helix</keyword>
<dbReference type="KEGG" id="atp:ATR_0152"/>
<evidence type="ECO:0000256" key="1">
    <source>
        <dbReference type="ARBA" id="ARBA00004651"/>
    </source>
</evidence>
<keyword evidence="10" id="KW-1185">Reference proteome</keyword>
<reference evidence="7 9" key="2">
    <citation type="submission" date="2018-07" db="EMBL/GenBank/DDBJ databases">
        <title>Complete genome of the Arcobacter trophiarum type strain LMG 25534.</title>
        <authorList>
            <person name="Miller W.G."/>
            <person name="Yee E."/>
        </authorList>
    </citation>
    <scope>NUCLEOTIDE SEQUENCE [LARGE SCALE GENOMIC DNA]</scope>
    <source>
        <strain evidence="7 9">LMG 25534</strain>
    </source>
</reference>
<dbReference type="Proteomes" id="UP000289132">
    <property type="component" value="Unassembled WGS sequence"/>
</dbReference>
<evidence type="ECO:0000256" key="2">
    <source>
        <dbReference type="ARBA" id="ARBA00022475"/>
    </source>
</evidence>
<evidence type="ECO:0000256" key="5">
    <source>
        <dbReference type="ARBA" id="ARBA00023136"/>
    </source>
</evidence>
<organism evidence="7 9">
    <name type="scientific">Aliarcobacter trophiarum LMG 25534</name>
    <dbReference type="NCBI Taxonomy" id="1032241"/>
    <lineage>
        <taxon>Bacteria</taxon>
        <taxon>Pseudomonadati</taxon>
        <taxon>Campylobacterota</taxon>
        <taxon>Epsilonproteobacteria</taxon>
        <taxon>Campylobacterales</taxon>
        <taxon>Arcobacteraceae</taxon>
        <taxon>Aliarcobacter</taxon>
    </lineage>
</organism>
<dbReference type="InterPro" id="IPR020948">
    <property type="entry name" value="P_starv_induced_PsiE-like"/>
</dbReference>
<dbReference type="RefSeq" id="WP_115427597.1">
    <property type="nucleotide sequence ID" value="NZ_CP031367.1"/>
</dbReference>